<dbReference type="Proteomes" id="UP000499080">
    <property type="component" value="Unassembled WGS sequence"/>
</dbReference>
<keyword evidence="3" id="KW-1185">Reference proteome</keyword>
<proteinExistence type="predicted"/>
<comment type="caution">
    <text evidence="2">The sequence shown here is derived from an EMBL/GenBank/DDBJ whole genome shotgun (WGS) entry which is preliminary data.</text>
</comment>
<name>A0A4Y2ILA9_ARAVE</name>
<organism evidence="2 3">
    <name type="scientific">Araneus ventricosus</name>
    <name type="common">Orbweaver spider</name>
    <name type="synonym">Epeira ventricosa</name>
    <dbReference type="NCBI Taxonomy" id="182803"/>
    <lineage>
        <taxon>Eukaryota</taxon>
        <taxon>Metazoa</taxon>
        <taxon>Ecdysozoa</taxon>
        <taxon>Arthropoda</taxon>
        <taxon>Chelicerata</taxon>
        <taxon>Arachnida</taxon>
        <taxon>Araneae</taxon>
        <taxon>Araneomorphae</taxon>
        <taxon>Entelegynae</taxon>
        <taxon>Araneoidea</taxon>
        <taxon>Araneidae</taxon>
        <taxon>Araneus</taxon>
    </lineage>
</organism>
<dbReference type="EMBL" id="BGPR01002764">
    <property type="protein sequence ID" value="GBM78603.1"/>
    <property type="molecule type" value="Genomic_DNA"/>
</dbReference>
<feature type="region of interest" description="Disordered" evidence="1">
    <location>
        <begin position="86"/>
        <end position="106"/>
    </location>
</feature>
<evidence type="ECO:0000313" key="3">
    <source>
        <dbReference type="Proteomes" id="UP000499080"/>
    </source>
</evidence>
<evidence type="ECO:0000256" key="1">
    <source>
        <dbReference type="SAM" id="MobiDB-lite"/>
    </source>
</evidence>
<gene>
    <name evidence="2" type="ORF">AVEN_123356_1</name>
</gene>
<evidence type="ECO:0000313" key="2">
    <source>
        <dbReference type="EMBL" id="GBM78603.1"/>
    </source>
</evidence>
<accession>A0A4Y2ILA9</accession>
<dbReference type="AlphaFoldDB" id="A0A4Y2ILA9"/>
<reference evidence="2 3" key="1">
    <citation type="journal article" date="2019" name="Sci. Rep.">
        <title>Orb-weaving spider Araneus ventricosus genome elucidates the spidroin gene catalogue.</title>
        <authorList>
            <person name="Kono N."/>
            <person name="Nakamura H."/>
            <person name="Ohtoshi R."/>
            <person name="Moran D.A.P."/>
            <person name="Shinohara A."/>
            <person name="Yoshida Y."/>
            <person name="Fujiwara M."/>
            <person name="Mori M."/>
            <person name="Tomita M."/>
            <person name="Arakawa K."/>
        </authorList>
    </citation>
    <scope>NUCLEOTIDE SEQUENCE [LARGE SCALE GENOMIC DNA]</scope>
</reference>
<protein>
    <submittedName>
        <fullName evidence="2">Uncharacterized protein</fullName>
    </submittedName>
</protein>
<sequence length="106" mass="11975">MHVRRTDKPVKPLRHVLSLVPTACGLANLEFLEVRTCGLWSVEFEQTRLSYGSWLGKYLGSSRGNECNGAVWSFDARAIYLHNAGNHRCTNKPTSHIDSSRSDDRE</sequence>